<feature type="compositionally biased region" description="Low complexity" evidence="2">
    <location>
        <begin position="282"/>
        <end position="307"/>
    </location>
</feature>
<reference evidence="4 5" key="1">
    <citation type="journal article" date="2009" name="Nature">
        <title>The Sorghum bicolor genome and the diversification of grasses.</title>
        <authorList>
            <person name="Paterson A.H."/>
            <person name="Bowers J.E."/>
            <person name="Bruggmann R."/>
            <person name="Dubchak I."/>
            <person name="Grimwood J."/>
            <person name="Gundlach H."/>
            <person name="Haberer G."/>
            <person name="Hellsten U."/>
            <person name="Mitros T."/>
            <person name="Poliakov A."/>
            <person name="Schmutz J."/>
            <person name="Spannagl M."/>
            <person name="Tang H."/>
            <person name="Wang X."/>
            <person name="Wicker T."/>
            <person name="Bharti A.K."/>
            <person name="Chapman J."/>
            <person name="Feltus F.A."/>
            <person name="Gowik U."/>
            <person name="Grigoriev I.V."/>
            <person name="Lyons E."/>
            <person name="Maher C.A."/>
            <person name="Martis M."/>
            <person name="Narechania A."/>
            <person name="Otillar R.P."/>
            <person name="Penning B.W."/>
            <person name="Salamov A.A."/>
            <person name="Wang Y."/>
            <person name="Zhang L."/>
            <person name="Carpita N.C."/>
            <person name="Freeling M."/>
            <person name="Gingle A.R."/>
            <person name="Hash C.T."/>
            <person name="Keller B."/>
            <person name="Klein P."/>
            <person name="Kresovich S."/>
            <person name="McCann M.C."/>
            <person name="Ming R."/>
            <person name="Peterson D.G."/>
            <person name="Mehboob-ur-Rahman"/>
            <person name="Ware D."/>
            <person name="Westhoff P."/>
            <person name="Mayer K.F."/>
            <person name="Messing J."/>
            <person name="Rokhsar D.S."/>
        </authorList>
    </citation>
    <scope>NUCLEOTIDE SEQUENCE [LARGE SCALE GENOMIC DNA]</scope>
    <source>
        <strain evidence="5">cv. BTx623</strain>
    </source>
</reference>
<dbReference type="SMART" id="SM00343">
    <property type="entry name" value="ZnF_C2HC"/>
    <property type="match status" value="2"/>
</dbReference>
<feature type="region of interest" description="Disordered" evidence="2">
    <location>
        <begin position="816"/>
        <end position="856"/>
    </location>
</feature>
<keyword evidence="1" id="KW-0862">Zinc</keyword>
<dbReference type="SUPFAM" id="SSF57756">
    <property type="entry name" value="Retrovirus zinc finger-like domains"/>
    <property type="match status" value="1"/>
</dbReference>
<evidence type="ECO:0000313" key="4">
    <source>
        <dbReference type="EMBL" id="KXG34406.1"/>
    </source>
</evidence>
<feature type="compositionally biased region" description="Low complexity" evidence="2">
    <location>
        <begin position="29"/>
        <end position="43"/>
    </location>
</feature>
<dbReference type="AlphaFoldDB" id="A0A1B6Q922"/>
<proteinExistence type="predicted"/>
<feature type="region of interest" description="Disordered" evidence="2">
    <location>
        <begin position="204"/>
        <end position="249"/>
    </location>
</feature>
<dbReference type="InterPro" id="IPR001878">
    <property type="entry name" value="Znf_CCHC"/>
</dbReference>
<dbReference type="PANTHER" id="PTHR33087:SF38">
    <property type="entry name" value="OS10G0201600 PROTEIN"/>
    <property type="match status" value="1"/>
</dbReference>
<dbReference type="PANTHER" id="PTHR33087">
    <property type="entry name" value="OS07G0539200 PROTEIN"/>
    <property type="match status" value="1"/>
</dbReference>
<protein>
    <recommendedName>
        <fullName evidence="3">CCHC-type domain-containing protein</fullName>
    </recommendedName>
</protein>
<reference evidence="5" key="2">
    <citation type="journal article" date="2018" name="Plant J.">
        <title>The Sorghum bicolor reference genome: improved assembly, gene annotations, a transcriptome atlas, and signatures of genome organization.</title>
        <authorList>
            <person name="McCormick R.F."/>
            <person name="Truong S.K."/>
            <person name="Sreedasyam A."/>
            <person name="Jenkins J."/>
            <person name="Shu S."/>
            <person name="Sims D."/>
            <person name="Kennedy M."/>
            <person name="Amirebrahimi M."/>
            <person name="Weers B.D."/>
            <person name="McKinley B."/>
            <person name="Mattison A."/>
            <person name="Morishige D.T."/>
            <person name="Grimwood J."/>
            <person name="Schmutz J."/>
            <person name="Mullet J.E."/>
        </authorList>
    </citation>
    <scope>NUCLEOTIDE SEQUENCE [LARGE SCALE GENOMIC DNA]</scope>
    <source>
        <strain evidence="5">cv. BTx623</strain>
    </source>
</reference>
<organism evidence="4 5">
    <name type="scientific">Sorghum bicolor</name>
    <name type="common">Sorghum</name>
    <name type="synonym">Sorghum vulgare</name>
    <dbReference type="NCBI Taxonomy" id="4558"/>
    <lineage>
        <taxon>Eukaryota</taxon>
        <taxon>Viridiplantae</taxon>
        <taxon>Streptophyta</taxon>
        <taxon>Embryophyta</taxon>
        <taxon>Tracheophyta</taxon>
        <taxon>Spermatophyta</taxon>
        <taxon>Magnoliopsida</taxon>
        <taxon>Liliopsida</taxon>
        <taxon>Poales</taxon>
        <taxon>Poaceae</taxon>
        <taxon>PACMAD clade</taxon>
        <taxon>Panicoideae</taxon>
        <taxon>Andropogonodae</taxon>
        <taxon>Andropogoneae</taxon>
        <taxon>Sorghinae</taxon>
        <taxon>Sorghum</taxon>
    </lineage>
</organism>
<feature type="compositionally biased region" description="Low complexity" evidence="2">
    <location>
        <begin position="324"/>
        <end position="335"/>
    </location>
</feature>
<feature type="compositionally biased region" description="Basic residues" evidence="2">
    <location>
        <begin position="212"/>
        <end position="221"/>
    </location>
</feature>
<feature type="region of interest" description="Disordered" evidence="2">
    <location>
        <begin position="282"/>
        <end position="335"/>
    </location>
</feature>
<dbReference type="Gene3D" id="4.10.60.10">
    <property type="entry name" value="Zinc finger, CCHC-type"/>
    <property type="match status" value="1"/>
</dbReference>
<name>A0A1B6Q922_SORBI</name>
<dbReference type="FunCoup" id="A0A1B6Q922">
    <property type="interactions" value="372"/>
</dbReference>
<evidence type="ECO:0000259" key="3">
    <source>
        <dbReference type="PROSITE" id="PS50158"/>
    </source>
</evidence>
<dbReference type="InterPro" id="IPR053253">
    <property type="entry name" value="Sex_diff_modulator"/>
</dbReference>
<accession>A0A1B6Q922</accession>
<feature type="region of interest" description="Disordered" evidence="2">
    <location>
        <begin position="537"/>
        <end position="596"/>
    </location>
</feature>
<dbReference type="Gramene" id="KXG34406">
    <property type="protein sequence ID" value="KXG34406"/>
    <property type="gene ID" value="SORBI_3002G034900"/>
</dbReference>
<feature type="region of interest" description="Disordered" evidence="2">
    <location>
        <begin position="1"/>
        <end position="128"/>
    </location>
</feature>
<feature type="domain" description="CCHC-type" evidence="3">
    <location>
        <begin position="193"/>
        <end position="209"/>
    </location>
</feature>
<evidence type="ECO:0000256" key="2">
    <source>
        <dbReference type="SAM" id="MobiDB-lite"/>
    </source>
</evidence>
<keyword evidence="5" id="KW-1185">Reference proteome</keyword>
<dbReference type="EMBL" id="CM000761">
    <property type="protein sequence ID" value="KXG34406.1"/>
    <property type="molecule type" value="Genomic_DNA"/>
</dbReference>
<dbReference type="InParanoid" id="A0A1B6Q922"/>
<keyword evidence="1" id="KW-0479">Metal-binding</keyword>
<dbReference type="Proteomes" id="UP000000768">
    <property type="component" value="Chromosome 2"/>
</dbReference>
<feature type="compositionally biased region" description="Basic and acidic residues" evidence="2">
    <location>
        <begin position="113"/>
        <end position="127"/>
    </location>
</feature>
<dbReference type="InterPro" id="IPR036875">
    <property type="entry name" value="Znf_CCHC_sf"/>
</dbReference>
<evidence type="ECO:0000313" key="5">
    <source>
        <dbReference type="Proteomes" id="UP000000768"/>
    </source>
</evidence>
<dbReference type="eggNOG" id="KOG1075">
    <property type="taxonomic scope" value="Eukaryota"/>
</dbReference>
<dbReference type="PROSITE" id="PS50158">
    <property type="entry name" value="ZF_CCHC"/>
    <property type="match status" value="1"/>
</dbReference>
<evidence type="ECO:0000256" key="1">
    <source>
        <dbReference type="PROSITE-ProRule" id="PRU00047"/>
    </source>
</evidence>
<gene>
    <name evidence="4" type="ORF">SORBI_3002G034900</name>
</gene>
<sequence>MERGSSSRLPRSGYSEEADSEDASPRLPPLAAAAHAAQVLRSSSLNPNADPFSASPGGRIQFSDSEESLEVSDSSPPPGRGKAPAGPSRRRRSRRRWAQPSGFMAAARRQGPRRQDTRHPGAEEGRLRSVVVHPARLASVPDVDGFRLVESRRRWRRRDPAPKSRPVPDNLVGLCFNCLGTDHVHAKCTFPSRCFSCLQEGHHARDCPRSRGAAKRGRSPTRTRGGSHATRRRRDSPGRGPANVAAPSRVVRAANASPSARAGAVLVHGAGAAASDAAPSRGVAAGAAPSSPAGNGVADASASSAGVAEERPVFVPPPLRLQRRPASPSSRASEPLTELVVVPRTAPLQAAEDELSSLALVAMVVGRRPPVSPAMVRAHLLEFYGLGADQVSVRRFWPDDFIVRFYRREDLDVVLGTPPPVVGAFSLRWRPWSRLFMASAGAFRFRVLVGMKGIPCHARSLEVAQLILASACAEVQLAGEVHVADPDDDREIFAAAWCVHPDLIPDEKILAIPERAEEHDGGPPLFLRPEELIHAEYHDWHSPPPSDDEDYRRRDDSGEDSDDSNFNGFWPGYRASGGAGPRPRTSRFGGTQDPRLQRSFTQPFQQRGPSQVVTVGQVCCPITSIGLGTACGVNRAPALQPTPIRVVTPIAVEVDLGLRDACPLSPIKSLEEDPMRAEATLCLTPKAAPEVHAPRPPTLDRDPRAYGGTCARPFDGLVKVLDGEFSSAVGRFGLHKDAVDDGPCFLFNPSRPAPEPADVSWAMDELMDQQSPGGLLAASSLEHDIIDGARMDAPVAVNLSAEEFVAAFTKPLEDPLLPTPSLRRTKPSRQEDEDWMPKRSARLAAKSRSRDARPDAQARKLLMKKLGYEVDTLRPHEASFDEFHDVAFQAALCGQAGEAMQCLFKGKQQRVLRCATEA</sequence>
<dbReference type="GO" id="GO:0003676">
    <property type="term" value="F:nucleic acid binding"/>
    <property type="evidence" value="ECO:0007669"/>
    <property type="project" value="InterPro"/>
</dbReference>
<dbReference type="GO" id="GO:0008270">
    <property type="term" value="F:zinc ion binding"/>
    <property type="evidence" value="ECO:0007669"/>
    <property type="project" value="UniProtKB-KW"/>
</dbReference>
<feature type="compositionally biased region" description="Basic residues" evidence="2">
    <location>
        <begin position="88"/>
        <end position="97"/>
    </location>
</feature>
<keyword evidence="1" id="KW-0863">Zinc-finger</keyword>